<reference evidence="1" key="1">
    <citation type="journal article" date="2022" name="bioRxiv">
        <title>Sequencing and chromosome-scale assembly of the giantPleurodeles waltlgenome.</title>
        <authorList>
            <person name="Brown T."/>
            <person name="Elewa A."/>
            <person name="Iarovenko S."/>
            <person name="Subramanian E."/>
            <person name="Araus A.J."/>
            <person name="Petzold A."/>
            <person name="Susuki M."/>
            <person name="Suzuki K.-i.T."/>
            <person name="Hayashi T."/>
            <person name="Toyoda A."/>
            <person name="Oliveira C."/>
            <person name="Osipova E."/>
            <person name="Leigh N.D."/>
            <person name="Simon A."/>
            <person name="Yun M.H."/>
        </authorList>
    </citation>
    <scope>NUCLEOTIDE SEQUENCE</scope>
    <source>
        <strain evidence="1">20211129_DDA</strain>
        <tissue evidence="1">Liver</tissue>
    </source>
</reference>
<comment type="caution">
    <text evidence="1">The sequence shown here is derived from an EMBL/GenBank/DDBJ whole genome shotgun (WGS) entry which is preliminary data.</text>
</comment>
<accession>A0AAV7SQZ4</accession>
<dbReference type="AlphaFoldDB" id="A0AAV7SQZ4"/>
<evidence type="ECO:0000313" key="1">
    <source>
        <dbReference type="EMBL" id="KAJ1166497.1"/>
    </source>
</evidence>
<organism evidence="1 2">
    <name type="scientific">Pleurodeles waltl</name>
    <name type="common">Iberian ribbed newt</name>
    <dbReference type="NCBI Taxonomy" id="8319"/>
    <lineage>
        <taxon>Eukaryota</taxon>
        <taxon>Metazoa</taxon>
        <taxon>Chordata</taxon>
        <taxon>Craniata</taxon>
        <taxon>Vertebrata</taxon>
        <taxon>Euteleostomi</taxon>
        <taxon>Amphibia</taxon>
        <taxon>Batrachia</taxon>
        <taxon>Caudata</taxon>
        <taxon>Salamandroidea</taxon>
        <taxon>Salamandridae</taxon>
        <taxon>Pleurodelinae</taxon>
        <taxon>Pleurodeles</taxon>
    </lineage>
</organism>
<name>A0AAV7SQZ4_PLEWA</name>
<evidence type="ECO:0000313" key="2">
    <source>
        <dbReference type="Proteomes" id="UP001066276"/>
    </source>
</evidence>
<proteinExistence type="predicted"/>
<protein>
    <submittedName>
        <fullName evidence="1">Uncharacterized protein</fullName>
    </submittedName>
</protein>
<gene>
    <name evidence="1" type="ORF">NDU88_006897</name>
</gene>
<keyword evidence="2" id="KW-1185">Reference proteome</keyword>
<dbReference type="Proteomes" id="UP001066276">
    <property type="component" value="Chromosome 4_2"/>
</dbReference>
<sequence>MRSANVLLPLRSISDKVDTVLAAVKKIGAALENMRATLECKIDAVLTDLTLLHEDHRKLAEKVHNAELTIEELQLQTWEMDSSLK</sequence>
<dbReference type="EMBL" id="JANPWB010000008">
    <property type="protein sequence ID" value="KAJ1166497.1"/>
    <property type="molecule type" value="Genomic_DNA"/>
</dbReference>